<evidence type="ECO:0000256" key="13">
    <source>
        <dbReference type="ARBA" id="ARBA00060144"/>
    </source>
</evidence>
<evidence type="ECO:0000256" key="14">
    <source>
        <dbReference type="SAM" id="Coils"/>
    </source>
</evidence>
<evidence type="ECO:0000256" key="1">
    <source>
        <dbReference type="ARBA" id="ARBA00004123"/>
    </source>
</evidence>
<dbReference type="GO" id="GO:0005840">
    <property type="term" value="C:ribosome"/>
    <property type="evidence" value="ECO:0007669"/>
    <property type="project" value="UniProtKB-KW"/>
</dbReference>
<evidence type="ECO:0000313" key="17">
    <source>
        <dbReference type="Proteomes" id="UP000275846"/>
    </source>
</evidence>
<evidence type="ECO:0000256" key="5">
    <source>
        <dbReference type="ARBA" id="ARBA00023054"/>
    </source>
</evidence>
<evidence type="ECO:0000256" key="3">
    <source>
        <dbReference type="ARBA" id="ARBA00005421"/>
    </source>
</evidence>
<comment type="subcellular location">
    <subcellularLocation>
        <location evidence="2">Mitochondrion</location>
    </subcellularLocation>
    <subcellularLocation>
        <location evidence="1">Nucleus</location>
    </subcellularLocation>
</comment>
<dbReference type="GO" id="GO:0005634">
    <property type="term" value="C:nucleus"/>
    <property type="evidence" value="ECO:0007669"/>
    <property type="project" value="UniProtKB-SubCell"/>
</dbReference>
<keyword evidence="5 14" id="KW-0175">Coiled coil</keyword>
<evidence type="ECO:0000256" key="8">
    <source>
        <dbReference type="ARBA" id="ARBA00023274"/>
    </source>
</evidence>
<evidence type="ECO:0000256" key="11">
    <source>
        <dbReference type="ARBA" id="ARBA00035184"/>
    </source>
</evidence>
<proteinExistence type="inferred from homology"/>
<evidence type="ECO:0000256" key="10">
    <source>
        <dbReference type="ARBA" id="ARBA00030700"/>
    </source>
</evidence>
<dbReference type="EMBL" id="UYSU01037396">
    <property type="protein sequence ID" value="VDL98995.1"/>
    <property type="molecule type" value="Genomic_DNA"/>
</dbReference>
<dbReference type="EMBL" id="GEEE01008788">
    <property type="protein sequence ID" value="JAP54437.1"/>
    <property type="molecule type" value="Transcribed_RNA"/>
</dbReference>
<sequence length="245" mass="28412">MSSLGSSNMLRAPTLHFITPLIRVPVRTKKYFRSWRRPYSLNDYFNLSQAKPDVYQQWEAEWEAAAHLPRVLKAFDINRLPHSLVSRAKSHCLPVEGGREQLPGYQRRLFGIYGLASGVDPGQLLDSCEFIAREREIKEHLEPDIDTFKAQAAKRRQEEAQKTEERMQRISANLERLPAMLEKYEAAQAKKAAAVEALQAKKKELLEQARDRFGYYVDTRDPKFIRLVEEKEAQAKLERKAAKRK</sequence>
<protein>
    <recommendedName>
        <fullName evidence="11">Large ribosomal subunit protein mL64</fullName>
    </recommendedName>
    <alternativeName>
        <fullName evidence="10">39S ribosomal protein L59, mitochondrial</fullName>
    </alternativeName>
    <alternativeName>
        <fullName evidence="12">Growth arrest and DNA damage-inducible proteins-interacting protein 1</fullName>
    </alternativeName>
</protein>
<evidence type="ECO:0000256" key="12">
    <source>
        <dbReference type="ARBA" id="ARBA00035485"/>
    </source>
</evidence>
<reference evidence="18" key="2">
    <citation type="submission" date="2016-06" db="UniProtKB">
        <authorList>
            <consortium name="WormBaseParasite"/>
        </authorList>
    </citation>
    <scope>IDENTIFICATION</scope>
</reference>
<keyword evidence="4" id="KW-0689">Ribosomal protein</keyword>
<keyword evidence="8" id="KW-0687">Ribonucleoprotein</keyword>
<evidence type="ECO:0000256" key="9">
    <source>
        <dbReference type="ARBA" id="ARBA00023306"/>
    </source>
</evidence>
<keyword evidence="7" id="KW-0539">Nucleus</keyword>
<organism evidence="15">
    <name type="scientific">Schistocephalus solidus</name>
    <name type="common">Tapeworm</name>
    <dbReference type="NCBI Taxonomy" id="70667"/>
    <lineage>
        <taxon>Eukaryota</taxon>
        <taxon>Metazoa</taxon>
        <taxon>Spiralia</taxon>
        <taxon>Lophotrochozoa</taxon>
        <taxon>Platyhelminthes</taxon>
        <taxon>Cestoda</taxon>
        <taxon>Eucestoda</taxon>
        <taxon>Diphyllobothriidea</taxon>
        <taxon>Diphyllobothriidae</taxon>
        <taxon>Schistocephalus</taxon>
    </lineage>
</organism>
<evidence type="ECO:0000313" key="18">
    <source>
        <dbReference type="WBParaSite" id="SSLN_0001309001-mRNA-1"/>
    </source>
</evidence>
<evidence type="ECO:0000313" key="16">
    <source>
        <dbReference type="EMBL" id="VDL98995.1"/>
    </source>
</evidence>
<dbReference type="STRING" id="70667.A0A0X3PWH4"/>
<reference evidence="16 17" key="3">
    <citation type="submission" date="2018-11" db="EMBL/GenBank/DDBJ databases">
        <authorList>
            <consortium name="Pathogen Informatics"/>
        </authorList>
    </citation>
    <scope>NUCLEOTIDE SEQUENCE [LARGE SCALE GENOMIC DNA]</scope>
    <source>
        <strain evidence="16 17">NST_G2</strain>
    </source>
</reference>
<name>A0A0X3PWH4_SCHSO</name>
<dbReference type="InterPro" id="IPR043035">
    <property type="entry name" value="Ribosomal_mL64_sf"/>
</dbReference>
<evidence type="ECO:0000256" key="7">
    <source>
        <dbReference type="ARBA" id="ARBA00023242"/>
    </source>
</evidence>
<evidence type="ECO:0000256" key="4">
    <source>
        <dbReference type="ARBA" id="ARBA00022980"/>
    </source>
</evidence>
<dbReference type="Gene3D" id="6.10.280.120">
    <property type="entry name" value="Growth arrest and DNA-damage-inducible proteins-interacting protein 1"/>
    <property type="match status" value="1"/>
</dbReference>
<evidence type="ECO:0000256" key="2">
    <source>
        <dbReference type="ARBA" id="ARBA00004173"/>
    </source>
</evidence>
<dbReference type="Proteomes" id="UP000275846">
    <property type="component" value="Unassembled WGS sequence"/>
</dbReference>
<reference evidence="15" key="1">
    <citation type="submission" date="2016-01" db="EMBL/GenBank/DDBJ databases">
        <title>Reference transcriptome for the parasite Schistocephalus solidus: insights into the molecular evolution of parasitism.</title>
        <authorList>
            <person name="Hebert F.O."/>
            <person name="Grambauer S."/>
            <person name="Barber I."/>
            <person name="Landry C.R."/>
            <person name="Aubin-Horth N."/>
        </authorList>
    </citation>
    <scope>NUCLEOTIDE SEQUENCE</scope>
</reference>
<evidence type="ECO:0000256" key="6">
    <source>
        <dbReference type="ARBA" id="ARBA00023128"/>
    </source>
</evidence>
<dbReference type="AlphaFoldDB" id="A0A0X3PWH4"/>
<dbReference type="Pfam" id="PF10147">
    <property type="entry name" value="CR6_interact"/>
    <property type="match status" value="1"/>
</dbReference>
<dbReference type="InterPro" id="IPR018472">
    <property type="entry name" value="Ribosomal_mL64"/>
</dbReference>
<keyword evidence="9" id="KW-0131">Cell cycle</keyword>
<dbReference type="OrthoDB" id="6247992at2759"/>
<dbReference type="PANTHER" id="PTHR31761:SF1">
    <property type="entry name" value="LARGE RIBOSOMAL SUBUNIT PROTEIN ML64"/>
    <property type="match status" value="1"/>
</dbReference>
<dbReference type="GO" id="GO:0005739">
    <property type="term" value="C:mitochondrion"/>
    <property type="evidence" value="ECO:0007669"/>
    <property type="project" value="UniProtKB-SubCell"/>
</dbReference>
<keyword evidence="17" id="KW-1185">Reference proteome</keyword>
<gene>
    <name evidence="15" type="primary">G45IP</name>
    <name evidence="16" type="ORF">SSLN_LOCUS12610</name>
    <name evidence="15" type="ORF">TR82479</name>
</gene>
<comment type="function">
    <text evidence="13">Acts as a negative regulator of G1 to S cell cycle phase progression by inhibiting cyclin-dependent kinases. Inhibitory effects are additive with GADD45 proteins but also occur in the absence of GADD45 proteins. Acts as a repressor of the orphan nuclear receptor NR4A1 by inhibiting AB domain-mediated transcriptional activity. May be involved in the hormone-mediated regulation of NR4A1 transcriptional activity. May play a role in mitochondrial protein synthesis.</text>
</comment>
<dbReference type="PANTHER" id="PTHR31761">
    <property type="entry name" value="GROWTH ARREST AND DNA DAMAGE-INDUCIBLE PROTEINS-INTERACTING PROTEIN 1 GADD45GIP1"/>
    <property type="match status" value="1"/>
</dbReference>
<dbReference type="GO" id="GO:1990904">
    <property type="term" value="C:ribonucleoprotein complex"/>
    <property type="evidence" value="ECO:0007669"/>
    <property type="project" value="UniProtKB-KW"/>
</dbReference>
<accession>A0A0X3PWH4</accession>
<keyword evidence="6" id="KW-0496">Mitochondrion</keyword>
<evidence type="ECO:0000313" key="15">
    <source>
        <dbReference type="EMBL" id="JAP54437.1"/>
    </source>
</evidence>
<dbReference type="WBParaSite" id="SSLN_0001309001-mRNA-1">
    <property type="protein sequence ID" value="SSLN_0001309001-mRNA-1"/>
    <property type="gene ID" value="SSLN_0001309001"/>
</dbReference>
<comment type="similarity">
    <text evidence="3">Belongs to the mitochondrion-specific ribosomal protein mL64 family.</text>
</comment>
<feature type="coiled-coil region" evidence="14">
    <location>
        <begin position="150"/>
        <end position="245"/>
    </location>
</feature>